<dbReference type="InterPro" id="IPR044304">
    <property type="entry name" value="NUBPL-like"/>
</dbReference>
<protein>
    <recommendedName>
        <fullName evidence="6">Iron-sulfur cluster carrier protein</fullName>
    </recommendedName>
</protein>
<dbReference type="KEGG" id="apal:BN85404880"/>
<proteinExistence type="inferred from homology"/>
<dbReference type="HAMAP" id="MF_02040">
    <property type="entry name" value="Mrp_NBP35"/>
    <property type="match status" value="1"/>
</dbReference>
<dbReference type="Pfam" id="PF10609">
    <property type="entry name" value="ParA"/>
    <property type="match status" value="1"/>
</dbReference>
<reference evidence="7 8" key="1">
    <citation type="journal article" date="2013" name="J. Mol. Microbiol. Biotechnol.">
        <title>Analysis of the Complete Genomes of Acholeplasma brassicae , A. palmae and A. laidlawii and Their Comparison to the Obligate Parasites from ' Candidatus Phytoplasma'.</title>
        <authorList>
            <person name="Kube M."/>
            <person name="Siewert C."/>
            <person name="Migdoll A.M."/>
            <person name="Duduk B."/>
            <person name="Holz S."/>
            <person name="Rabus R."/>
            <person name="Seemuller E."/>
            <person name="Mitrovic J."/>
            <person name="Muller I."/>
            <person name="Buttner C."/>
            <person name="Reinhardt R."/>
        </authorList>
    </citation>
    <scope>NUCLEOTIDE SEQUENCE [LARGE SCALE GENOMIC DNA]</scope>
    <source>
        <strain evidence="7 8">J233</strain>
    </source>
</reference>
<dbReference type="GO" id="GO:0016887">
    <property type="term" value="F:ATP hydrolysis activity"/>
    <property type="evidence" value="ECO:0007669"/>
    <property type="project" value="UniProtKB-UniRule"/>
</dbReference>
<organism evidence="7 8">
    <name type="scientific">Alteracholeplasma palmae (strain ATCC 49389 / J233)</name>
    <name type="common">Acholeplasma palmae</name>
    <dbReference type="NCBI Taxonomy" id="1318466"/>
    <lineage>
        <taxon>Bacteria</taxon>
        <taxon>Bacillati</taxon>
        <taxon>Mycoplasmatota</taxon>
        <taxon>Mollicutes</taxon>
        <taxon>Acholeplasmatales</taxon>
        <taxon>Acholeplasmataceae</taxon>
        <taxon>Acholeplasma</taxon>
    </lineage>
</organism>
<evidence type="ECO:0000256" key="6">
    <source>
        <dbReference type="HAMAP-Rule" id="MF_02040"/>
    </source>
</evidence>
<evidence type="ECO:0000256" key="2">
    <source>
        <dbReference type="ARBA" id="ARBA00022741"/>
    </source>
</evidence>
<dbReference type="InterPro" id="IPR019591">
    <property type="entry name" value="Mrp/NBP35_ATP-bd"/>
</dbReference>
<keyword evidence="4 6" id="KW-0408">Iron</keyword>
<sequence>MSEKKLYNALGLIIDPYYDKNLAELDSIKIFNIENDIVDIKIALGNKTKDQEQVKLEIAKLVKITFSYKGVKIEVIDSDRKALIKEEKYIYIGIASGKGGVGKSNVTANLAVAFNRLGIKTGVIDADVYGATIPYLFSLPISPLDVTDDDKIIPANKEGVQVVSTEFFMPEDKPVLWRGPMLGKLLTHYFNEVAWENETKLILIDLPPGTGDIALDIKEYVPTSKMIIVTTPSLSASHVAIKAGLAAQEMNHDIIGVIENMSYFYDAEHKKYHYLLGEGGGKKVAEKLETELLIQLPMQENSDKIYENNHMNAKMFLALADRIKKILEL</sequence>
<dbReference type="GO" id="GO:0046872">
    <property type="term" value="F:metal ion binding"/>
    <property type="evidence" value="ECO:0007669"/>
    <property type="project" value="UniProtKB-KW"/>
</dbReference>
<keyword evidence="3 6" id="KW-0067">ATP-binding</keyword>
<name>U4KPB6_ALTPJ</name>
<dbReference type="InterPro" id="IPR033756">
    <property type="entry name" value="YlxH/NBP35"/>
</dbReference>
<dbReference type="PANTHER" id="PTHR42961">
    <property type="entry name" value="IRON-SULFUR PROTEIN NUBPL"/>
    <property type="match status" value="1"/>
</dbReference>
<dbReference type="EMBL" id="FO681347">
    <property type="protein sequence ID" value="CCV64065.1"/>
    <property type="molecule type" value="Genomic_DNA"/>
</dbReference>
<keyword evidence="1 6" id="KW-0479">Metal-binding</keyword>
<dbReference type="AlphaFoldDB" id="U4KPB6"/>
<feature type="binding site" evidence="6">
    <location>
        <begin position="97"/>
        <end position="104"/>
    </location>
    <ligand>
        <name>ATP</name>
        <dbReference type="ChEBI" id="CHEBI:30616"/>
    </ligand>
</feature>
<dbReference type="Gene3D" id="3.40.50.300">
    <property type="entry name" value="P-loop containing nucleotide triphosphate hydrolases"/>
    <property type="match status" value="1"/>
</dbReference>
<comment type="function">
    <text evidence="6">Binds and transfers iron-sulfur (Fe-S) clusters to target apoproteins. Can hydrolyze ATP.</text>
</comment>
<dbReference type="CDD" id="cd02037">
    <property type="entry name" value="Mrp_NBP35"/>
    <property type="match status" value="1"/>
</dbReference>
<comment type="similarity">
    <text evidence="6">Belongs to the Mrp/NBP35 ATP-binding proteins family.</text>
</comment>
<keyword evidence="6" id="KW-0378">Hydrolase</keyword>
<accession>U4KPB6</accession>
<dbReference type="STRING" id="1318466.BN85404880"/>
<evidence type="ECO:0000256" key="4">
    <source>
        <dbReference type="ARBA" id="ARBA00023004"/>
    </source>
</evidence>
<evidence type="ECO:0000313" key="8">
    <source>
        <dbReference type="Proteomes" id="UP000032740"/>
    </source>
</evidence>
<dbReference type="GO" id="GO:0005524">
    <property type="term" value="F:ATP binding"/>
    <property type="evidence" value="ECO:0007669"/>
    <property type="project" value="UniProtKB-UniRule"/>
</dbReference>
<keyword evidence="8" id="KW-1185">Reference proteome</keyword>
<dbReference type="GO" id="GO:0051539">
    <property type="term" value="F:4 iron, 4 sulfur cluster binding"/>
    <property type="evidence" value="ECO:0007669"/>
    <property type="project" value="TreeGrafter"/>
</dbReference>
<dbReference type="SUPFAM" id="SSF52540">
    <property type="entry name" value="P-loop containing nucleoside triphosphate hydrolases"/>
    <property type="match status" value="1"/>
</dbReference>
<dbReference type="PANTHER" id="PTHR42961:SF2">
    <property type="entry name" value="IRON-SULFUR PROTEIN NUBPL"/>
    <property type="match status" value="1"/>
</dbReference>
<gene>
    <name evidence="7" type="primary">mrp</name>
    <name evidence="7" type="ORF">BN85404880</name>
</gene>
<dbReference type="Proteomes" id="UP000032740">
    <property type="component" value="Chromosome"/>
</dbReference>
<keyword evidence="5 6" id="KW-0411">Iron-sulfur</keyword>
<dbReference type="RefSeq" id="WP_026657290.1">
    <property type="nucleotide sequence ID" value="NC_022538.1"/>
</dbReference>
<evidence type="ECO:0000256" key="5">
    <source>
        <dbReference type="ARBA" id="ARBA00023014"/>
    </source>
</evidence>
<dbReference type="GO" id="GO:0140663">
    <property type="term" value="F:ATP-dependent FeS chaperone activity"/>
    <property type="evidence" value="ECO:0007669"/>
    <property type="project" value="InterPro"/>
</dbReference>
<dbReference type="GO" id="GO:0016226">
    <property type="term" value="P:iron-sulfur cluster assembly"/>
    <property type="evidence" value="ECO:0007669"/>
    <property type="project" value="InterPro"/>
</dbReference>
<comment type="subunit">
    <text evidence="6">Homodimer.</text>
</comment>
<evidence type="ECO:0000256" key="3">
    <source>
        <dbReference type="ARBA" id="ARBA00022840"/>
    </source>
</evidence>
<evidence type="ECO:0000313" key="7">
    <source>
        <dbReference type="EMBL" id="CCV64065.1"/>
    </source>
</evidence>
<dbReference type="InterPro" id="IPR027417">
    <property type="entry name" value="P-loop_NTPase"/>
</dbReference>
<evidence type="ECO:0000256" key="1">
    <source>
        <dbReference type="ARBA" id="ARBA00022723"/>
    </source>
</evidence>
<dbReference type="OrthoDB" id="9809679at2"/>
<keyword evidence="2 6" id="KW-0547">Nucleotide-binding</keyword>
<dbReference type="HOGENOM" id="CLU_024839_0_0_14"/>